<feature type="transmembrane region" description="Helical" evidence="1">
    <location>
        <begin position="12"/>
        <end position="31"/>
    </location>
</feature>
<name>A0ABS4VIV7_9ACTN</name>
<keyword evidence="1" id="KW-0812">Transmembrane</keyword>
<reference evidence="2 3" key="1">
    <citation type="submission" date="2021-03" db="EMBL/GenBank/DDBJ databases">
        <title>Sequencing the genomes of 1000 actinobacteria strains.</title>
        <authorList>
            <person name="Klenk H.-P."/>
        </authorList>
    </citation>
    <scope>NUCLEOTIDE SEQUENCE [LARGE SCALE GENOMIC DNA]</scope>
    <source>
        <strain evidence="2 3">DSM 40843</strain>
    </source>
</reference>
<sequence>MERIAVRAGRGAALTGGWVILAVAGWLIWLLPGSHLAAVLGVGPSDGSVRISGCHEATDEQGYADGTACIGVFMPRKEGEPQREITLDKAAKPHPAGSVVEVRTARGRAYELSGDALLTWVSVSGFILGPFLFVSLWLFACARHGRWESGDGYFLGFLAWVVGVLVLSVVVAIPVWIFTALFG</sequence>
<evidence type="ECO:0000313" key="3">
    <source>
        <dbReference type="Proteomes" id="UP001519311"/>
    </source>
</evidence>
<feature type="transmembrane region" description="Helical" evidence="1">
    <location>
        <begin position="152"/>
        <end position="177"/>
    </location>
</feature>
<organism evidence="2 3">
    <name type="scientific">Streptomyces clavifer</name>
    <dbReference type="NCBI Taxonomy" id="68188"/>
    <lineage>
        <taxon>Bacteria</taxon>
        <taxon>Bacillati</taxon>
        <taxon>Actinomycetota</taxon>
        <taxon>Actinomycetes</taxon>
        <taxon>Kitasatosporales</taxon>
        <taxon>Streptomycetaceae</taxon>
        <taxon>Streptomyces</taxon>
    </lineage>
</organism>
<evidence type="ECO:0000313" key="2">
    <source>
        <dbReference type="EMBL" id="MBP2363867.1"/>
    </source>
</evidence>
<evidence type="ECO:0000256" key="1">
    <source>
        <dbReference type="SAM" id="Phobius"/>
    </source>
</evidence>
<keyword evidence="3" id="KW-1185">Reference proteome</keyword>
<keyword evidence="1" id="KW-0472">Membrane</keyword>
<protein>
    <recommendedName>
        <fullName evidence="4">Integral membrane protein</fullName>
    </recommendedName>
</protein>
<dbReference type="RefSeq" id="WP_274922925.1">
    <property type="nucleotide sequence ID" value="NZ_BMWJ01000007.1"/>
</dbReference>
<gene>
    <name evidence="2" type="ORF">JOF59_006359</name>
</gene>
<dbReference type="EMBL" id="JAGINS010000002">
    <property type="protein sequence ID" value="MBP2363867.1"/>
    <property type="molecule type" value="Genomic_DNA"/>
</dbReference>
<evidence type="ECO:0008006" key="4">
    <source>
        <dbReference type="Google" id="ProtNLM"/>
    </source>
</evidence>
<comment type="caution">
    <text evidence="2">The sequence shown here is derived from an EMBL/GenBank/DDBJ whole genome shotgun (WGS) entry which is preliminary data.</text>
</comment>
<accession>A0ABS4VIV7</accession>
<keyword evidence="1" id="KW-1133">Transmembrane helix</keyword>
<dbReference type="Proteomes" id="UP001519311">
    <property type="component" value="Unassembled WGS sequence"/>
</dbReference>
<proteinExistence type="predicted"/>
<feature type="transmembrane region" description="Helical" evidence="1">
    <location>
        <begin position="117"/>
        <end position="140"/>
    </location>
</feature>